<gene>
    <name evidence="2" type="ORF">GCM10008025_25320</name>
</gene>
<proteinExistence type="predicted"/>
<organism evidence="2 3">
    <name type="scientific">Ornithinibacillus halotolerans</name>
    <dbReference type="NCBI Taxonomy" id="1274357"/>
    <lineage>
        <taxon>Bacteria</taxon>
        <taxon>Bacillati</taxon>
        <taxon>Bacillota</taxon>
        <taxon>Bacilli</taxon>
        <taxon>Bacillales</taxon>
        <taxon>Bacillaceae</taxon>
        <taxon>Ornithinibacillus</taxon>
    </lineage>
</organism>
<name>A0A916WAM5_9BACI</name>
<dbReference type="Gene3D" id="3.40.630.30">
    <property type="match status" value="1"/>
</dbReference>
<accession>A0A916WAM5</accession>
<dbReference type="Pfam" id="PF00583">
    <property type="entry name" value="Acetyltransf_1"/>
    <property type="match status" value="1"/>
</dbReference>
<dbReference type="InterPro" id="IPR016181">
    <property type="entry name" value="Acyl_CoA_acyltransferase"/>
</dbReference>
<dbReference type="RefSeq" id="WP_188385029.1">
    <property type="nucleotide sequence ID" value="NZ_BMEY01000012.1"/>
</dbReference>
<dbReference type="AlphaFoldDB" id="A0A916WAM5"/>
<protein>
    <submittedName>
        <fullName evidence="2">N-acetyltransferase</fullName>
    </submittedName>
</protein>
<dbReference type="SUPFAM" id="SSF55729">
    <property type="entry name" value="Acyl-CoA N-acyltransferases (Nat)"/>
    <property type="match status" value="1"/>
</dbReference>
<sequence length="173" mass="19938">MNIRKIRTNEQELKAVANLYETIWNASPEDFVSRIKRHETYPNFRGIIAVHDQDIIGFAYGYSSIKGQYYHELLRKALSPKDQTNWLGDCFEFVELAVHPSYRRNKLGAKLATQLVDDAPNKTAILTTQNENNAARALYVSLGWEVIQDHFLPNNNDDDYVIMGKNLYIEKGD</sequence>
<feature type="domain" description="N-acetyltransferase" evidence="1">
    <location>
        <begin position="1"/>
        <end position="168"/>
    </location>
</feature>
<dbReference type="EMBL" id="BMEY01000012">
    <property type="protein sequence ID" value="GGA80884.1"/>
    <property type="molecule type" value="Genomic_DNA"/>
</dbReference>
<dbReference type="GO" id="GO:0016747">
    <property type="term" value="F:acyltransferase activity, transferring groups other than amino-acyl groups"/>
    <property type="evidence" value="ECO:0007669"/>
    <property type="project" value="InterPro"/>
</dbReference>
<dbReference type="Proteomes" id="UP000613512">
    <property type="component" value="Unassembled WGS sequence"/>
</dbReference>
<keyword evidence="3" id="KW-1185">Reference proteome</keyword>
<reference evidence="2" key="2">
    <citation type="submission" date="2020-09" db="EMBL/GenBank/DDBJ databases">
        <authorList>
            <person name="Sun Q."/>
            <person name="Zhou Y."/>
        </authorList>
    </citation>
    <scope>NUCLEOTIDE SEQUENCE</scope>
    <source>
        <strain evidence="2">CGMCC 1.12408</strain>
    </source>
</reference>
<dbReference type="PROSITE" id="PS51186">
    <property type="entry name" value="GNAT"/>
    <property type="match status" value="1"/>
</dbReference>
<comment type="caution">
    <text evidence="2">The sequence shown here is derived from an EMBL/GenBank/DDBJ whole genome shotgun (WGS) entry which is preliminary data.</text>
</comment>
<dbReference type="CDD" id="cd04301">
    <property type="entry name" value="NAT_SF"/>
    <property type="match status" value="1"/>
</dbReference>
<evidence type="ECO:0000259" key="1">
    <source>
        <dbReference type="PROSITE" id="PS51186"/>
    </source>
</evidence>
<evidence type="ECO:0000313" key="3">
    <source>
        <dbReference type="Proteomes" id="UP000613512"/>
    </source>
</evidence>
<reference evidence="2" key="1">
    <citation type="journal article" date="2014" name="Int. J. Syst. Evol. Microbiol.">
        <title>Complete genome sequence of Corynebacterium casei LMG S-19264T (=DSM 44701T), isolated from a smear-ripened cheese.</title>
        <authorList>
            <consortium name="US DOE Joint Genome Institute (JGI-PGF)"/>
            <person name="Walter F."/>
            <person name="Albersmeier A."/>
            <person name="Kalinowski J."/>
            <person name="Ruckert C."/>
        </authorList>
    </citation>
    <scope>NUCLEOTIDE SEQUENCE</scope>
    <source>
        <strain evidence="2">CGMCC 1.12408</strain>
    </source>
</reference>
<evidence type="ECO:0000313" key="2">
    <source>
        <dbReference type="EMBL" id="GGA80884.1"/>
    </source>
</evidence>
<dbReference type="InterPro" id="IPR000182">
    <property type="entry name" value="GNAT_dom"/>
</dbReference>